<evidence type="ECO:0000256" key="4">
    <source>
        <dbReference type="ARBA" id="ARBA00022512"/>
    </source>
</evidence>
<evidence type="ECO:0000256" key="1">
    <source>
        <dbReference type="ARBA" id="ARBA00003534"/>
    </source>
</evidence>
<dbReference type="PANTHER" id="PTHR21562">
    <property type="entry name" value="NOTUM-RELATED"/>
    <property type="match status" value="1"/>
</dbReference>
<accession>A0ABS8RSL4</accession>
<sequence length="339" mass="38082">MSNDATHQALHWLSSTASIVDIRKYLGGAWCTNVTDCLDRSKGGHGSSRHMGPLEFRGIHSKNQTANLDFYNWNKVIVAYCDGGAFTGDAEYVDPATNLHFRGARIFNAVIEELLTKGLKNAKNAILAGSSAGGYPAILYCDRFRNLLSNTSRVKCLVDCGYFVHFKNPVLAKPWKSRYEDVATLHEAAKTLPKSCTSKMKPELCMYPENIQQDIQTPIFIFMSAFDNTVTKYTLGDDIYELIQSGTCTTSQNNTLQEMRLDFLNALPKGNNPKLRGVFIDAVHHHTSLLGRWTLEDAIVVHNLSTPKAFADWYFDRKYTYLIDEHNLPFPNIIPNTTV</sequence>
<dbReference type="PANTHER" id="PTHR21562:SF123">
    <property type="entry name" value="PECTIN ACETYLESTERASE"/>
    <property type="match status" value="1"/>
</dbReference>
<dbReference type="EMBL" id="JACEIK010000080">
    <property type="protein sequence ID" value="MCD7449030.1"/>
    <property type="molecule type" value="Genomic_DNA"/>
</dbReference>
<comment type="similarity">
    <text evidence="3 6">Belongs to the pectinacetylesterase family.</text>
</comment>
<comment type="subcellular location">
    <subcellularLocation>
        <location evidence="2 6">Secreted</location>
        <location evidence="2 6">Cell wall</location>
    </subcellularLocation>
</comment>
<dbReference type="Pfam" id="PF03283">
    <property type="entry name" value="PAE"/>
    <property type="match status" value="1"/>
</dbReference>
<dbReference type="Proteomes" id="UP000823775">
    <property type="component" value="Unassembled WGS sequence"/>
</dbReference>
<dbReference type="InterPro" id="IPR029058">
    <property type="entry name" value="AB_hydrolase_fold"/>
</dbReference>
<keyword evidence="5 6" id="KW-0961">Cell wall biogenesis/degradation</keyword>
<evidence type="ECO:0000256" key="2">
    <source>
        <dbReference type="ARBA" id="ARBA00004191"/>
    </source>
</evidence>
<organism evidence="7 8">
    <name type="scientific">Datura stramonium</name>
    <name type="common">Jimsonweed</name>
    <name type="synonym">Common thornapple</name>
    <dbReference type="NCBI Taxonomy" id="4076"/>
    <lineage>
        <taxon>Eukaryota</taxon>
        <taxon>Viridiplantae</taxon>
        <taxon>Streptophyta</taxon>
        <taxon>Embryophyta</taxon>
        <taxon>Tracheophyta</taxon>
        <taxon>Spermatophyta</taxon>
        <taxon>Magnoliopsida</taxon>
        <taxon>eudicotyledons</taxon>
        <taxon>Gunneridae</taxon>
        <taxon>Pentapetalae</taxon>
        <taxon>asterids</taxon>
        <taxon>lamiids</taxon>
        <taxon>Solanales</taxon>
        <taxon>Solanaceae</taxon>
        <taxon>Solanoideae</taxon>
        <taxon>Datureae</taxon>
        <taxon>Datura</taxon>
    </lineage>
</organism>
<protein>
    <recommendedName>
        <fullName evidence="6">Pectin acetylesterase</fullName>
        <ecNumber evidence="6">3.1.1.-</ecNumber>
    </recommendedName>
</protein>
<reference evidence="7 8" key="1">
    <citation type="journal article" date="2021" name="BMC Genomics">
        <title>Datura genome reveals duplications of psychoactive alkaloid biosynthetic genes and high mutation rate following tissue culture.</title>
        <authorList>
            <person name="Rajewski A."/>
            <person name="Carter-House D."/>
            <person name="Stajich J."/>
            <person name="Litt A."/>
        </authorList>
    </citation>
    <scope>NUCLEOTIDE SEQUENCE [LARGE SCALE GENOMIC DNA]</scope>
    <source>
        <strain evidence="7">AR-01</strain>
    </source>
</reference>
<proteinExistence type="inferred from homology"/>
<name>A0ABS8RSL4_DATST</name>
<evidence type="ECO:0000313" key="8">
    <source>
        <dbReference type="Proteomes" id="UP000823775"/>
    </source>
</evidence>
<dbReference type="SUPFAM" id="SSF53474">
    <property type="entry name" value="alpha/beta-Hydrolases"/>
    <property type="match status" value="1"/>
</dbReference>
<keyword evidence="4 6" id="KW-0134">Cell wall</keyword>
<keyword evidence="8" id="KW-1185">Reference proteome</keyword>
<comment type="function">
    <text evidence="1 6">Hydrolyzes acetyl esters in homogalacturonan regions of pectin. In type I primary cell wall, galacturonic acid residues of pectin can be acetylated at the O-2 and O-3 positions. Decreasing the degree of acetylation of pectin gels in vitro alters their physical properties.</text>
</comment>
<evidence type="ECO:0000256" key="6">
    <source>
        <dbReference type="RuleBase" id="RU363114"/>
    </source>
</evidence>
<keyword evidence="6" id="KW-0378">Hydrolase</keyword>
<evidence type="ECO:0000256" key="3">
    <source>
        <dbReference type="ARBA" id="ARBA00005784"/>
    </source>
</evidence>
<dbReference type="Gene3D" id="3.40.50.1820">
    <property type="entry name" value="alpha/beta hydrolase"/>
    <property type="match status" value="1"/>
</dbReference>
<dbReference type="EC" id="3.1.1.-" evidence="6"/>
<evidence type="ECO:0000313" key="7">
    <source>
        <dbReference type="EMBL" id="MCD7449030.1"/>
    </source>
</evidence>
<dbReference type="InterPro" id="IPR004963">
    <property type="entry name" value="PAE/NOTUM"/>
</dbReference>
<evidence type="ECO:0000256" key="5">
    <source>
        <dbReference type="ARBA" id="ARBA00023316"/>
    </source>
</evidence>
<comment type="caution">
    <text evidence="7">The sequence shown here is derived from an EMBL/GenBank/DDBJ whole genome shotgun (WGS) entry which is preliminary data.</text>
</comment>
<gene>
    <name evidence="7" type="ORF">HAX54_048467</name>
</gene>
<keyword evidence="6" id="KW-0964">Secreted</keyword>